<name>A0A811T500_9EURY</name>
<gene>
    <name evidence="2" type="ORF">LAKADJCE_00272</name>
</gene>
<dbReference type="EMBL" id="CAJHIR010000011">
    <property type="protein sequence ID" value="CAD6492274.1"/>
    <property type="molecule type" value="Genomic_DNA"/>
</dbReference>
<accession>A0A811T500</accession>
<dbReference type="SUPFAM" id="SSF143100">
    <property type="entry name" value="TTHA1013/TTHA0281-like"/>
    <property type="match status" value="1"/>
</dbReference>
<dbReference type="PANTHER" id="PTHR34504:SF4">
    <property type="entry name" value="ANTITOXIN HICB"/>
    <property type="match status" value="1"/>
</dbReference>
<reference evidence="2" key="1">
    <citation type="submission" date="2020-10" db="EMBL/GenBank/DDBJ databases">
        <authorList>
            <person name="Hahn C.J."/>
            <person name="Laso-Perez R."/>
            <person name="Vulcano F."/>
            <person name="Vaziourakis K.-M."/>
            <person name="Stokke R."/>
            <person name="Steen I.H."/>
            <person name="Teske A."/>
            <person name="Boetius A."/>
            <person name="Liebeke M."/>
            <person name="Amann R."/>
            <person name="Knittel K."/>
        </authorList>
    </citation>
    <scope>NUCLEOTIDE SEQUENCE</scope>
    <source>
        <strain evidence="2">Gfbio:e3339647-f889-4370-9287-4fb5cb688e4c:AG392J18_GoMArc1</strain>
    </source>
</reference>
<dbReference type="AlphaFoldDB" id="A0A811T500"/>
<dbReference type="InterPro" id="IPR035069">
    <property type="entry name" value="TTHA1013/TTHA0281-like"/>
</dbReference>
<dbReference type="InterPro" id="IPR031807">
    <property type="entry name" value="HicB-like"/>
</dbReference>
<organism evidence="2 3">
    <name type="scientific">Candidatus Argoarchaeum ethanivorans</name>
    <dbReference type="NCBI Taxonomy" id="2608793"/>
    <lineage>
        <taxon>Archaea</taxon>
        <taxon>Methanobacteriati</taxon>
        <taxon>Methanobacteriota</taxon>
        <taxon>Stenosarchaea group</taxon>
        <taxon>Methanomicrobia</taxon>
        <taxon>Methanosarcinales</taxon>
        <taxon>Methanosarcinales incertae sedis</taxon>
        <taxon>GOM Arc I cluster</taxon>
        <taxon>Candidatus Argoarchaeum</taxon>
    </lineage>
</organism>
<dbReference type="PANTHER" id="PTHR34504">
    <property type="entry name" value="ANTITOXIN HICB"/>
    <property type="match status" value="1"/>
</dbReference>
<evidence type="ECO:0000259" key="1">
    <source>
        <dbReference type="Pfam" id="PF15919"/>
    </source>
</evidence>
<dbReference type="Pfam" id="PF15919">
    <property type="entry name" value="HicB_lk_antitox"/>
    <property type="match status" value="1"/>
</dbReference>
<proteinExistence type="predicted"/>
<dbReference type="InterPro" id="IPR051404">
    <property type="entry name" value="TA_system_antitoxin"/>
</dbReference>
<protein>
    <submittedName>
        <fullName evidence="2">HicB_like antitoxin of bacterial toxin-antitoxinsystem</fullName>
    </submittedName>
</protein>
<evidence type="ECO:0000313" key="3">
    <source>
        <dbReference type="Proteomes" id="UP000612009"/>
    </source>
</evidence>
<comment type="caution">
    <text evidence="2">The sequence shown here is derived from an EMBL/GenBank/DDBJ whole genome shotgun (WGS) entry which is preliminary data.</text>
</comment>
<dbReference type="Gene3D" id="3.30.160.250">
    <property type="match status" value="1"/>
</dbReference>
<evidence type="ECO:0000313" key="2">
    <source>
        <dbReference type="EMBL" id="CAD6492274.1"/>
    </source>
</evidence>
<sequence>MEKLHLPIIIEMDEDEYYIVSCPLFRGCHSYGETIDEALENIREVIEMCLDEMKIEELNKFVGFRELEVAQNV</sequence>
<dbReference type="Proteomes" id="UP000612009">
    <property type="component" value="Unassembled WGS sequence"/>
</dbReference>
<feature type="domain" description="HicB-like antitoxin of toxin-antitoxin system" evidence="1">
    <location>
        <begin position="7"/>
        <end position="57"/>
    </location>
</feature>